<dbReference type="Proteomes" id="UP000005561">
    <property type="component" value="Unassembled WGS sequence"/>
</dbReference>
<dbReference type="CDD" id="cd00118">
    <property type="entry name" value="LysM"/>
    <property type="match status" value="1"/>
</dbReference>
<gene>
    <name evidence="4" type="ORF">BRYFOR_07624</name>
</gene>
<dbReference type="SMART" id="SM00257">
    <property type="entry name" value="LysM"/>
    <property type="match status" value="1"/>
</dbReference>
<dbReference type="EMBL" id="ACCL02000011">
    <property type="protein sequence ID" value="EET60428.1"/>
    <property type="molecule type" value="Genomic_DNA"/>
</dbReference>
<evidence type="ECO:0000259" key="3">
    <source>
        <dbReference type="PROSITE" id="PS51782"/>
    </source>
</evidence>
<dbReference type="InterPro" id="IPR018392">
    <property type="entry name" value="LysM"/>
</dbReference>
<organism evidence="4 5">
    <name type="scientific">Marvinbryantia formatexigens DSM 14469</name>
    <dbReference type="NCBI Taxonomy" id="478749"/>
    <lineage>
        <taxon>Bacteria</taxon>
        <taxon>Bacillati</taxon>
        <taxon>Bacillota</taxon>
        <taxon>Clostridia</taxon>
        <taxon>Lachnospirales</taxon>
        <taxon>Lachnospiraceae</taxon>
        <taxon>Marvinbryantia</taxon>
    </lineage>
</organism>
<dbReference type="InterPro" id="IPR036779">
    <property type="entry name" value="LysM_dom_sf"/>
</dbReference>
<dbReference type="PANTHER" id="PTHR37813:SF1">
    <property type="entry name" value="FELS-2 PROPHAGE PROTEIN"/>
    <property type="match status" value="1"/>
</dbReference>
<evidence type="ECO:0000256" key="1">
    <source>
        <dbReference type="ARBA" id="ARBA00022612"/>
    </source>
</evidence>
<feature type="coiled-coil region" evidence="2">
    <location>
        <begin position="1278"/>
        <end position="1305"/>
    </location>
</feature>
<dbReference type="RefSeq" id="WP_006862409.1">
    <property type="nucleotide sequence ID" value="NZ_ACCL02000011.1"/>
</dbReference>
<accession>C6LG64</accession>
<feature type="domain" description="LysM" evidence="3">
    <location>
        <begin position="1228"/>
        <end position="1272"/>
    </location>
</feature>
<reference evidence="4" key="1">
    <citation type="submission" date="2009-07" db="EMBL/GenBank/DDBJ databases">
        <authorList>
            <person name="Weinstock G."/>
            <person name="Sodergren E."/>
            <person name="Clifton S."/>
            <person name="Fulton L."/>
            <person name="Fulton B."/>
            <person name="Courtney L."/>
            <person name="Fronick C."/>
            <person name="Harrison M."/>
            <person name="Strong C."/>
            <person name="Farmer C."/>
            <person name="Delahaunty K."/>
            <person name="Markovic C."/>
            <person name="Hall O."/>
            <person name="Minx P."/>
            <person name="Tomlinson C."/>
            <person name="Mitreva M."/>
            <person name="Nelson J."/>
            <person name="Hou S."/>
            <person name="Wollam A."/>
            <person name="Pepin K.H."/>
            <person name="Johnson M."/>
            <person name="Bhonagiri V."/>
            <person name="Nash W.E."/>
            <person name="Warren W."/>
            <person name="Chinwalla A."/>
            <person name="Mardis E.R."/>
            <person name="Wilson R.K."/>
        </authorList>
    </citation>
    <scope>NUCLEOTIDE SEQUENCE [LARGE SCALE GENOMIC DNA]</scope>
    <source>
        <strain evidence="4">DSM 14469</strain>
    </source>
</reference>
<dbReference type="Gene3D" id="3.10.350.10">
    <property type="entry name" value="LysM domain"/>
    <property type="match status" value="1"/>
</dbReference>
<dbReference type="eggNOG" id="COG5283">
    <property type="taxonomic scope" value="Bacteria"/>
</dbReference>
<sequence length="1643" mass="172507">MAERTIKIEIPVEVQDNTAPGTSGVVENLSRMEKAFQKVEKQQREYRSRMEKSFDKTNKEKTIVHKTEIVADDNATPVIKAVEDAAYELDGVFVDMELSAQDNATQIVNAANDAVEAFGGTMGWAELGADDSATPVVRSVEDAVEALDGASASAELGASDTASPVIDMVRDKLHSVGGMAVSAVVGAADTASAVIDGVTDKLSAFSGTTWNATIGVIDTVTAPLGKVAGMAKNPIAQAAAIGGVSFGVADTVSTFGDFESMMSQVKAISGASGAGFDALTAKAKEMGATTKFTAAESAEAMNYMAMAGWKTEDMLSGIEGIMNLAAASGEDLGSTSDIVTDALTAFGMQAGDSTHFADVLAQASANANTNVGLLGESFKYVAPVAGAMNYSVEDTSIALGLMANASIKGSMAGTALKTSIANMASPTDSMAKAMDKYGISLTDSEGNMKSLKGVMDNLRTSLGGLSETEQTAAASAIFGKEAMAGMLAVINASAEDFDKLTGAVYDSDGAAKRMSETMLDNLQGSFVLMQSALDGVKTSLGERLSPYLRSAADAVTGAMPAVGSALDGFMDMVDEKAEGMKRSIHDMTSSEEWANADFLGKINLSWNKIIAEPFLEWAGGDSVQLVADGVGTLFSSALGILPGGEKAGIASWMSTALLAKGATGMMGTAAKLSSVLAPVSGVIKGIGTAAKEATGLGSFIGNLSGMVPTAAKFGLAAAAVTAAVVGIGTAIDDYNQNQISSSLEDHFGDIRLSAEEAQEIAAGILDQKYLANVEVSLNEVKNADRLVKEAEEALRANDVLEFKGRLGIELTPEEQQQYTGNIETFINSEIDELESRTFAASIHVQTYLGGTEEGETLSGNIEKWARADHLELTNLSEDLRSAVETALLDGIIDVDEEQAISELQAKMNGITARWKEAEAQAKWDWINQEYGSLNAADLESGSFTELLGAVRDQRESAMEAVREDVTAWYAELNGMEASGRITAEENDTYHKMTEGYVRQQRGMETAKGLELGRDTLQGAYGGKIAENRKTAQALADEAVQSAQRDLENGIMDIWAMNIGLDAESLSAGNGLGAFGIVTDADQNALNGLWQEMKPDSDAMTRIIDSYAEAGEKVPEALMKEFTSNMEMGAAAGDADAAMQVYANALADSGNQALIDAIGEMDAAGQLPEEFSAAWKRALLETTDEEYSIEGLKTSVDGEVDIDKEEWLSKIQDDLGDLGTVEGEADGEVKINVKKGDTLSQIGDALGIDWREIAAYNGIEDPYTIYPDMELKIPTDMLNADTSEAQQAAEEALQSFEEALSGSESQAEITTEGVQITLGEVEVDGQSALEQIAAAVNMEADELAQANGYETAAEVAMGATITVPEDAITFDMSALESAAENAAADAENPTMEQDADVNLGAGDVDASQAREEAEAQTEDEFAEPLPADADVDMTMTHNNSAGEISRVYSEVNSEVQGKFVAGFSASADVAVTLDWHITNPSASINVSAVGGSAFATIAGAAASAEGRYVDGPLLSWIGEDGPEFVIPVGAKRRERGIELWEQAGRALGVAAYADGGIVGKYSSIAYPDGAAGEGSAEADKTDIPVNTEKENIQIQLNFSPSFEISRDNPQTIAQMIKAQLRESSDDLINEVAERVAEHFANMPV</sequence>
<proteinExistence type="predicted"/>
<keyword evidence="2" id="KW-0175">Coiled coil</keyword>
<dbReference type="Pfam" id="PF01476">
    <property type="entry name" value="LysM"/>
    <property type="match status" value="1"/>
</dbReference>
<keyword evidence="5" id="KW-1185">Reference proteome</keyword>
<dbReference type="PANTHER" id="PTHR37813">
    <property type="entry name" value="FELS-2 PROPHAGE PROTEIN"/>
    <property type="match status" value="1"/>
</dbReference>
<dbReference type="PROSITE" id="PS51782">
    <property type="entry name" value="LYSM"/>
    <property type="match status" value="1"/>
</dbReference>
<comment type="caution">
    <text evidence="4">The sequence shown here is derived from an EMBL/GenBank/DDBJ whole genome shotgun (WGS) entry which is preliminary data.</text>
</comment>
<name>C6LG64_9FIRM</name>
<protein>
    <submittedName>
        <fullName evidence="4">Phage tail tape measure protein, TP901 family</fullName>
    </submittedName>
</protein>
<evidence type="ECO:0000313" key="4">
    <source>
        <dbReference type="EMBL" id="EET60428.1"/>
    </source>
</evidence>
<dbReference type="NCBIfam" id="TIGR01760">
    <property type="entry name" value="tape_meas_TP901"/>
    <property type="match status" value="1"/>
</dbReference>
<keyword evidence="1" id="KW-1188">Viral release from host cell</keyword>
<evidence type="ECO:0000256" key="2">
    <source>
        <dbReference type="SAM" id="Coils"/>
    </source>
</evidence>
<dbReference type="eggNOG" id="COG3064">
    <property type="taxonomic scope" value="Bacteria"/>
</dbReference>
<evidence type="ECO:0000313" key="5">
    <source>
        <dbReference type="Proteomes" id="UP000005561"/>
    </source>
</evidence>
<dbReference type="STRING" id="168384.SAMN05660368_03755"/>
<dbReference type="InterPro" id="IPR010090">
    <property type="entry name" value="Phage_tape_meas"/>
</dbReference>
<dbReference type="Pfam" id="PF10145">
    <property type="entry name" value="PhageMin_Tail"/>
    <property type="match status" value="1"/>
</dbReference>
<dbReference type="SUPFAM" id="SSF54106">
    <property type="entry name" value="LysM domain"/>
    <property type="match status" value="1"/>
</dbReference>